<evidence type="ECO:0000256" key="9">
    <source>
        <dbReference type="ARBA" id="ARBA00023065"/>
    </source>
</evidence>
<feature type="transmembrane region" description="Helical" evidence="12">
    <location>
        <begin position="215"/>
        <end position="237"/>
    </location>
</feature>
<feature type="transmembrane region" description="Helical" evidence="12">
    <location>
        <begin position="91"/>
        <end position="112"/>
    </location>
</feature>
<dbReference type="GO" id="GO:0005249">
    <property type="term" value="F:voltage-gated potassium channel activity"/>
    <property type="evidence" value="ECO:0007669"/>
    <property type="project" value="InterPro"/>
</dbReference>
<evidence type="ECO:0000313" key="15">
    <source>
        <dbReference type="Proteomes" id="UP000243753"/>
    </source>
</evidence>
<protein>
    <submittedName>
        <fullName evidence="14">Ion transporter</fullName>
    </submittedName>
</protein>
<feature type="transmembrane region" description="Helical" evidence="12">
    <location>
        <begin position="30"/>
        <end position="48"/>
    </location>
</feature>
<dbReference type="AlphaFoldDB" id="A0AAC9Z206"/>
<dbReference type="GO" id="GO:0008076">
    <property type="term" value="C:voltage-gated potassium channel complex"/>
    <property type="evidence" value="ECO:0007669"/>
    <property type="project" value="InterPro"/>
</dbReference>
<gene>
    <name evidence="14" type="ORF">CGC54_01170</name>
</gene>
<evidence type="ECO:0000259" key="13">
    <source>
        <dbReference type="Pfam" id="PF00520"/>
    </source>
</evidence>
<organism evidence="14 15">
    <name type="scientific">Capnocytophaga canimorsus</name>
    <dbReference type="NCBI Taxonomy" id="28188"/>
    <lineage>
        <taxon>Bacteria</taxon>
        <taxon>Pseudomonadati</taxon>
        <taxon>Bacteroidota</taxon>
        <taxon>Flavobacteriia</taxon>
        <taxon>Flavobacteriales</taxon>
        <taxon>Flavobacteriaceae</taxon>
        <taxon>Capnocytophaga</taxon>
    </lineage>
</organism>
<sequence length="294" mass="33690">MKNVLKSKYDILRQQAYVIIYGTNTPLGRLFDIVLLLLIFISVVMVMLETVKDVDVRYHGFLVFLEWVITIFFTLEYILRIISNKKPFQYIFSFYGIIDLIAILPMYLSFFIPGSKVLAVVRALRLLRVFRILDLVNFTNQANELKLALRMSRTKITVFIYFVLVICILLGYLMYVIENEESGFTSIPRSIYWCIVTLTTVGYGDISPATPMGQVVASFVMILGYGIIAVPTGIVTAEYSRVKSKIKSGTYQISNPQSTRKVCIHCNEKHHISVAKYCYQCGGMLTERRVENDE</sequence>
<feature type="transmembrane region" description="Helical" evidence="12">
    <location>
        <begin position="158"/>
        <end position="177"/>
    </location>
</feature>
<evidence type="ECO:0000313" key="14">
    <source>
        <dbReference type="EMBL" id="ATA93056.1"/>
    </source>
</evidence>
<dbReference type="RefSeq" id="WP_095918302.1">
    <property type="nucleotide sequence ID" value="NZ_CP022389.1"/>
</dbReference>
<comment type="subcellular location">
    <subcellularLocation>
        <location evidence="1">Membrane</location>
        <topology evidence="1">Multi-pass membrane protein</topology>
    </subcellularLocation>
</comment>
<dbReference type="Pfam" id="PF00520">
    <property type="entry name" value="Ion_trans"/>
    <property type="match status" value="1"/>
</dbReference>
<keyword evidence="3" id="KW-0633">Potassium transport</keyword>
<dbReference type="InterPro" id="IPR027359">
    <property type="entry name" value="Volt_channel_dom_sf"/>
</dbReference>
<dbReference type="SUPFAM" id="SSF81324">
    <property type="entry name" value="Voltage-gated potassium channels"/>
    <property type="match status" value="1"/>
</dbReference>
<dbReference type="PRINTS" id="PR00169">
    <property type="entry name" value="KCHANNEL"/>
</dbReference>
<evidence type="ECO:0000256" key="1">
    <source>
        <dbReference type="ARBA" id="ARBA00004141"/>
    </source>
</evidence>
<evidence type="ECO:0000256" key="2">
    <source>
        <dbReference type="ARBA" id="ARBA00022448"/>
    </source>
</evidence>
<evidence type="ECO:0000256" key="5">
    <source>
        <dbReference type="ARBA" id="ARBA00022826"/>
    </source>
</evidence>
<evidence type="ECO:0000256" key="7">
    <source>
        <dbReference type="ARBA" id="ARBA00022958"/>
    </source>
</evidence>
<feature type="transmembrane region" description="Helical" evidence="12">
    <location>
        <begin position="60"/>
        <end position="79"/>
    </location>
</feature>
<keyword evidence="9" id="KW-0406">Ion transport</keyword>
<evidence type="ECO:0000256" key="10">
    <source>
        <dbReference type="ARBA" id="ARBA00023136"/>
    </source>
</evidence>
<evidence type="ECO:0000256" key="6">
    <source>
        <dbReference type="ARBA" id="ARBA00022882"/>
    </source>
</evidence>
<evidence type="ECO:0000256" key="4">
    <source>
        <dbReference type="ARBA" id="ARBA00022692"/>
    </source>
</evidence>
<evidence type="ECO:0000256" key="8">
    <source>
        <dbReference type="ARBA" id="ARBA00022989"/>
    </source>
</evidence>
<evidence type="ECO:0000256" key="3">
    <source>
        <dbReference type="ARBA" id="ARBA00022538"/>
    </source>
</evidence>
<keyword evidence="2" id="KW-0813">Transport</keyword>
<evidence type="ECO:0000256" key="11">
    <source>
        <dbReference type="ARBA" id="ARBA00023303"/>
    </source>
</evidence>
<keyword evidence="7" id="KW-0630">Potassium</keyword>
<keyword evidence="4 12" id="KW-0812">Transmembrane</keyword>
<accession>A0AAC9Z206</accession>
<dbReference type="InterPro" id="IPR005821">
    <property type="entry name" value="Ion_trans_dom"/>
</dbReference>
<dbReference type="Proteomes" id="UP000243753">
    <property type="component" value="Chromosome"/>
</dbReference>
<proteinExistence type="predicted"/>
<keyword evidence="10 12" id="KW-0472">Membrane</keyword>
<keyword evidence="5" id="KW-0631">Potassium channel</keyword>
<keyword evidence="8 12" id="KW-1133">Transmembrane helix</keyword>
<dbReference type="Gene3D" id="1.20.120.350">
    <property type="entry name" value="Voltage-gated potassium channels. Chain C"/>
    <property type="match status" value="1"/>
</dbReference>
<reference evidence="15" key="1">
    <citation type="submission" date="2017-06" db="EMBL/GenBank/DDBJ databases">
        <title>Capnocytophaga spp. assemblies.</title>
        <authorList>
            <person name="Gulvik C.A."/>
        </authorList>
    </citation>
    <scope>NUCLEOTIDE SEQUENCE [LARGE SCALE GENOMIC DNA]</scope>
    <source>
        <strain evidence="15">H3936</strain>
    </source>
</reference>
<evidence type="ECO:0000256" key="12">
    <source>
        <dbReference type="SAM" id="Phobius"/>
    </source>
</evidence>
<dbReference type="PANTHER" id="PTHR11537">
    <property type="entry name" value="VOLTAGE-GATED POTASSIUM CHANNEL"/>
    <property type="match status" value="1"/>
</dbReference>
<dbReference type="GO" id="GO:0001508">
    <property type="term" value="P:action potential"/>
    <property type="evidence" value="ECO:0007669"/>
    <property type="project" value="TreeGrafter"/>
</dbReference>
<keyword evidence="6" id="KW-0851">Voltage-gated channel</keyword>
<dbReference type="Gene3D" id="1.10.287.70">
    <property type="match status" value="1"/>
</dbReference>
<name>A0AAC9Z206_9FLAO</name>
<keyword evidence="11" id="KW-0407">Ion channel</keyword>
<feature type="domain" description="Ion transport" evidence="13">
    <location>
        <begin position="29"/>
        <end position="244"/>
    </location>
</feature>
<dbReference type="PANTHER" id="PTHR11537:SF254">
    <property type="entry name" value="POTASSIUM VOLTAGE-GATED CHANNEL PROTEIN SHAB"/>
    <property type="match status" value="1"/>
</dbReference>
<dbReference type="InterPro" id="IPR028325">
    <property type="entry name" value="VG_K_chnl"/>
</dbReference>
<dbReference type="EMBL" id="CP022389">
    <property type="protein sequence ID" value="ATA93056.1"/>
    <property type="molecule type" value="Genomic_DNA"/>
</dbReference>